<keyword evidence="3" id="KW-1185">Reference proteome</keyword>
<dbReference type="AlphaFoldDB" id="A0A067SF94"/>
<keyword evidence="1" id="KW-0812">Transmembrane</keyword>
<evidence type="ECO:0000313" key="2">
    <source>
        <dbReference type="EMBL" id="KDR69610.1"/>
    </source>
</evidence>
<feature type="transmembrane region" description="Helical" evidence="1">
    <location>
        <begin position="85"/>
        <end position="110"/>
    </location>
</feature>
<reference evidence="3" key="1">
    <citation type="journal article" date="2014" name="Proc. Natl. Acad. Sci. U.S.A.">
        <title>Extensive sampling of basidiomycete genomes demonstrates inadequacy of the white-rot/brown-rot paradigm for wood decay fungi.</title>
        <authorList>
            <person name="Riley R."/>
            <person name="Salamov A.A."/>
            <person name="Brown D.W."/>
            <person name="Nagy L.G."/>
            <person name="Floudas D."/>
            <person name="Held B.W."/>
            <person name="Levasseur A."/>
            <person name="Lombard V."/>
            <person name="Morin E."/>
            <person name="Otillar R."/>
            <person name="Lindquist E.A."/>
            <person name="Sun H."/>
            <person name="LaButti K.M."/>
            <person name="Schmutz J."/>
            <person name="Jabbour D."/>
            <person name="Luo H."/>
            <person name="Baker S.E."/>
            <person name="Pisabarro A.G."/>
            <person name="Walton J.D."/>
            <person name="Blanchette R.A."/>
            <person name="Henrissat B."/>
            <person name="Martin F."/>
            <person name="Cullen D."/>
            <person name="Hibbett D.S."/>
            <person name="Grigoriev I.V."/>
        </authorList>
    </citation>
    <scope>NUCLEOTIDE SEQUENCE [LARGE SCALE GENOMIC DNA]</scope>
    <source>
        <strain evidence="3">CBS 339.88</strain>
    </source>
</reference>
<dbReference type="EMBL" id="KL142401">
    <property type="protein sequence ID" value="KDR69610.1"/>
    <property type="molecule type" value="Genomic_DNA"/>
</dbReference>
<sequence length="157" mass="17617">MRFHRRCSVNFAHSPLVHSRSPISTYLYSHSSSRTHSSPLSTASAATSHLAQRRLGTTLPAQSIINRACILYLTPSFSFGTSDTLFSFSFSVSSLTICGTVMRFPIIALYPRIRLSLHSRSSFTFLARFKLYKLYELKVGILSYTVPELALIADIFE</sequence>
<protein>
    <submittedName>
        <fullName evidence="2">Uncharacterized protein</fullName>
    </submittedName>
</protein>
<accession>A0A067SF94</accession>
<proteinExistence type="predicted"/>
<dbReference type="Proteomes" id="UP000027222">
    <property type="component" value="Unassembled WGS sequence"/>
</dbReference>
<gene>
    <name evidence="2" type="ORF">GALMADRAFT_917012</name>
</gene>
<organism evidence="2 3">
    <name type="scientific">Galerina marginata (strain CBS 339.88)</name>
    <dbReference type="NCBI Taxonomy" id="685588"/>
    <lineage>
        <taxon>Eukaryota</taxon>
        <taxon>Fungi</taxon>
        <taxon>Dikarya</taxon>
        <taxon>Basidiomycota</taxon>
        <taxon>Agaricomycotina</taxon>
        <taxon>Agaricomycetes</taxon>
        <taxon>Agaricomycetidae</taxon>
        <taxon>Agaricales</taxon>
        <taxon>Agaricineae</taxon>
        <taxon>Strophariaceae</taxon>
        <taxon>Galerina</taxon>
    </lineage>
</organism>
<dbReference type="HOGENOM" id="CLU_1678018_0_0_1"/>
<keyword evidence="1" id="KW-1133">Transmembrane helix</keyword>
<evidence type="ECO:0000313" key="3">
    <source>
        <dbReference type="Proteomes" id="UP000027222"/>
    </source>
</evidence>
<evidence type="ECO:0000256" key="1">
    <source>
        <dbReference type="SAM" id="Phobius"/>
    </source>
</evidence>
<keyword evidence="1" id="KW-0472">Membrane</keyword>
<name>A0A067SF94_GALM3</name>